<accession>A0AC59ZV55</accession>
<evidence type="ECO:0000313" key="2">
    <source>
        <dbReference type="Proteomes" id="UP001162501"/>
    </source>
</evidence>
<reference evidence="1" key="2">
    <citation type="submission" date="2025-03" db="EMBL/GenBank/DDBJ databases">
        <authorList>
            <consortium name="ELIXIR-Norway"/>
            <consortium name="Elixir Norway"/>
        </authorList>
    </citation>
    <scope>NUCLEOTIDE SEQUENCE</scope>
</reference>
<gene>
    <name evidence="1" type="ORF">MRATA1EN22A_LOCUS23256</name>
</gene>
<dbReference type="EMBL" id="OX596088">
    <property type="protein sequence ID" value="CAN0513429.1"/>
    <property type="molecule type" value="Genomic_DNA"/>
</dbReference>
<reference evidence="1" key="1">
    <citation type="submission" date="2023-05" db="EMBL/GenBank/DDBJ databases">
        <authorList>
            <consortium name="ELIXIR-Norway"/>
        </authorList>
    </citation>
    <scope>NUCLEOTIDE SEQUENCE</scope>
</reference>
<evidence type="ECO:0000313" key="1">
    <source>
        <dbReference type="EMBL" id="CAN0513429.1"/>
    </source>
</evidence>
<protein>
    <submittedName>
        <fullName evidence="1">Uncharacterized protein</fullName>
    </submittedName>
</protein>
<proteinExistence type="predicted"/>
<sequence>MCAQSCLTPCTLWTVAPQVPLSKGFFRQEFWNREPFTPPAGWIKFSIIFSHRCRYLLGVRWLHRADTRGSTVMLYGFLCPFIYLQEDFSQVRENKRSGIPPAFSE</sequence>
<dbReference type="Proteomes" id="UP001162501">
    <property type="component" value="Chromosome 4"/>
</dbReference>
<organism evidence="1 2">
    <name type="scientific">Rangifer tarandus platyrhynchus</name>
    <name type="common">Svalbard reindeer</name>
    <dbReference type="NCBI Taxonomy" id="3082113"/>
    <lineage>
        <taxon>Eukaryota</taxon>
        <taxon>Metazoa</taxon>
        <taxon>Chordata</taxon>
        <taxon>Craniata</taxon>
        <taxon>Vertebrata</taxon>
        <taxon>Euteleostomi</taxon>
        <taxon>Mammalia</taxon>
        <taxon>Eutheria</taxon>
        <taxon>Laurasiatheria</taxon>
        <taxon>Artiodactyla</taxon>
        <taxon>Ruminantia</taxon>
        <taxon>Pecora</taxon>
        <taxon>Cervidae</taxon>
        <taxon>Odocoileinae</taxon>
        <taxon>Rangifer</taxon>
    </lineage>
</organism>
<name>A0AC59ZV55_RANTA</name>